<evidence type="ECO:0000259" key="2">
    <source>
        <dbReference type="PROSITE" id="PS50888"/>
    </source>
</evidence>
<dbReference type="InterPro" id="IPR050283">
    <property type="entry name" value="E-box_TF_Regulators"/>
</dbReference>
<dbReference type="PANTHER" id="PTHR23349:SF111">
    <property type="entry name" value="BHLH DOMAIN-CONTAINING PROTEIN"/>
    <property type="match status" value="1"/>
</dbReference>
<evidence type="ECO:0000256" key="1">
    <source>
        <dbReference type="SAM" id="MobiDB-lite"/>
    </source>
</evidence>
<feature type="domain" description="BHLH" evidence="2">
    <location>
        <begin position="50"/>
        <end position="103"/>
    </location>
</feature>
<feature type="region of interest" description="Disordered" evidence="1">
    <location>
        <begin position="1"/>
        <end position="60"/>
    </location>
</feature>
<reference evidence="4" key="1">
    <citation type="submission" date="2016-11" db="UniProtKB">
        <authorList>
            <consortium name="WormBaseParasite"/>
        </authorList>
    </citation>
    <scope>IDENTIFICATION</scope>
</reference>
<evidence type="ECO:0000313" key="4">
    <source>
        <dbReference type="WBParaSite" id="L893_g12264.t2"/>
    </source>
</evidence>
<protein>
    <submittedName>
        <fullName evidence="4">BHLH domain-containing protein</fullName>
    </submittedName>
</protein>
<feature type="compositionally biased region" description="Low complexity" evidence="1">
    <location>
        <begin position="7"/>
        <end position="17"/>
    </location>
</feature>
<name>A0A1I7Y356_9BILA</name>
<dbReference type="Proteomes" id="UP000095287">
    <property type="component" value="Unplaced"/>
</dbReference>
<dbReference type="GO" id="GO:0000981">
    <property type="term" value="F:DNA-binding transcription factor activity, RNA polymerase II-specific"/>
    <property type="evidence" value="ECO:0007669"/>
    <property type="project" value="TreeGrafter"/>
</dbReference>
<accession>A0A1I7Y356</accession>
<dbReference type="GO" id="GO:0000977">
    <property type="term" value="F:RNA polymerase II transcription regulatory region sequence-specific DNA binding"/>
    <property type="evidence" value="ECO:0007669"/>
    <property type="project" value="TreeGrafter"/>
</dbReference>
<keyword evidence="3" id="KW-1185">Reference proteome</keyword>
<dbReference type="GO" id="GO:0046983">
    <property type="term" value="F:protein dimerization activity"/>
    <property type="evidence" value="ECO:0007669"/>
    <property type="project" value="InterPro"/>
</dbReference>
<dbReference type="GO" id="GO:0032502">
    <property type="term" value="P:developmental process"/>
    <property type="evidence" value="ECO:0007669"/>
    <property type="project" value="TreeGrafter"/>
</dbReference>
<dbReference type="PANTHER" id="PTHR23349">
    <property type="entry name" value="BASIC HELIX-LOOP-HELIX TRANSCRIPTION FACTOR, TWIST"/>
    <property type="match status" value="1"/>
</dbReference>
<dbReference type="InterPro" id="IPR036638">
    <property type="entry name" value="HLH_DNA-bd_sf"/>
</dbReference>
<sequence>MQPPFYSPSYSAPLSSPCFERSPFPADYPETPSPEPKKPRRPKDQRAAVRQRKAANERERRRMFSINKGFDRLRDRLPMHMPIDKKLSKVDTLKTAIEYIHQLHAMIADAPNVSTAQPSHNPCITISTQDDPCAKLTISWHRKPMEYGSAFRDQMTGATKASCSKVWIPGV</sequence>
<dbReference type="Pfam" id="PF00010">
    <property type="entry name" value="HLH"/>
    <property type="match status" value="1"/>
</dbReference>
<evidence type="ECO:0000313" key="3">
    <source>
        <dbReference type="Proteomes" id="UP000095287"/>
    </source>
</evidence>
<dbReference type="PROSITE" id="PS50888">
    <property type="entry name" value="BHLH"/>
    <property type="match status" value="1"/>
</dbReference>
<dbReference type="Gene3D" id="4.10.280.10">
    <property type="entry name" value="Helix-loop-helix DNA-binding domain"/>
    <property type="match status" value="1"/>
</dbReference>
<dbReference type="SUPFAM" id="SSF47459">
    <property type="entry name" value="HLH, helix-loop-helix DNA-binding domain"/>
    <property type="match status" value="1"/>
</dbReference>
<dbReference type="SMART" id="SM00353">
    <property type="entry name" value="HLH"/>
    <property type="match status" value="1"/>
</dbReference>
<proteinExistence type="predicted"/>
<dbReference type="InterPro" id="IPR011598">
    <property type="entry name" value="bHLH_dom"/>
</dbReference>
<organism evidence="3 4">
    <name type="scientific">Steinernema glaseri</name>
    <dbReference type="NCBI Taxonomy" id="37863"/>
    <lineage>
        <taxon>Eukaryota</taxon>
        <taxon>Metazoa</taxon>
        <taxon>Ecdysozoa</taxon>
        <taxon>Nematoda</taxon>
        <taxon>Chromadorea</taxon>
        <taxon>Rhabditida</taxon>
        <taxon>Tylenchina</taxon>
        <taxon>Panagrolaimomorpha</taxon>
        <taxon>Strongyloidoidea</taxon>
        <taxon>Steinernematidae</taxon>
        <taxon>Steinernema</taxon>
    </lineage>
</organism>
<dbReference type="AlphaFoldDB" id="A0A1I7Y356"/>
<dbReference type="WBParaSite" id="L893_g12264.t2">
    <property type="protein sequence ID" value="L893_g12264.t2"/>
    <property type="gene ID" value="L893_g12264"/>
</dbReference>